<dbReference type="PROSITE" id="PS00191">
    <property type="entry name" value="CYTOCHROME_B5_1"/>
    <property type="match status" value="1"/>
</dbReference>
<evidence type="ECO:0000256" key="5">
    <source>
        <dbReference type="ARBA" id="ARBA00022448"/>
    </source>
</evidence>
<evidence type="ECO:0000256" key="8">
    <source>
        <dbReference type="ARBA" id="ARBA00022643"/>
    </source>
</evidence>
<dbReference type="Pfam" id="PF00173">
    <property type="entry name" value="Cyt-b5"/>
    <property type="match status" value="1"/>
</dbReference>
<evidence type="ECO:0000256" key="17">
    <source>
        <dbReference type="ARBA" id="ARBA00066458"/>
    </source>
</evidence>
<keyword evidence="13" id="KW-0496">Mitochondrion</keyword>
<evidence type="ECO:0000256" key="2">
    <source>
        <dbReference type="ARBA" id="ARBA00001970"/>
    </source>
</evidence>
<evidence type="ECO:0000256" key="4">
    <source>
        <dbReference type="ARBA" id="ARBA00011881"/>
    </source>
</evidence>
<evidence type="ECO:0000313" key="25">
    <source>
        <dbReference type="Proteomes" id="UP000266188"/>
    </source>
</evidence>
<evidence type="ECO:0000256" key="13">
    <source>
        <dbReference type="ARBA" id="ARBA00023128"/>
    </source>
</evidence>
<dbReference type="SMART" id="SM01117">
    <property type="entry name" value="Cyt-b5"/>
    <property type="match status" value="1"/>
</dbReference>
<comment type="cofactor">
    <cofactor evidence="2">
        <name>heme b</name>
        <dbReference type="ChEBI" id="CHEBI:60344"/>
    </cofactor>
</comment>
<dbReference type="SUPFAM" id="SSF55856">
    <property type="entry name" value="Cytochrome b5-like heme/steroid binding domain"/>
    <property type="match status" value="1"/>
</dbReference>
<keyword evidence="12" id="KW-0408">Iron</keyword>
<dbReference type="SUPFAM" id="SSF51395">
    <property type="entry name" value="FMN-linked oxidoreductases"/>
    <property type="match status" value="1"/>
</dbReference>
<dbReference type="InterPro" id="IPR037458">
    <property type="entry name" value="L-MDH/L-LDH_FMN-bd"/>
</dbReference>
<dbReference type="GO" id="GO:0004460">
    <property type="term" value="F:L-lactate dehydrogenase (cytochrome) activity"/>
    <property type="evidence" value="ECO:0007669"/>
    <property type="project" value="UniProtKB-EC"/>
</dbReference>
<evidence type="ECO:0000313" key="24">
    <source>
        <dbReference type="EMBL" id="RJE24132.1"/>
    </source>
</evidence>
<dbReference type="Gene3D" id="3.20.20.70">
    <property type="entry name" value="Aldolase class I"/>
    <property type="match status" value="1"/>
</dbReference>
<dbReference type="OrthoDB" id="1925334at2759"/>
<feature type="domain" description="Cytochrome b5 heme-binding" evidence="22">
    <location>
        <begin position="4"/>
        <end position="81"/>
    </location>
</feature>
<comment type="caution">
    <text evidence="24">The sequence shown here is derived from an EMBL/GenBank/DDBJ whole genome shotgun (WGS) entry which is preliminary data.</text>
</comment>
<dbReference type="GO" id="GO:0020037">
    <property type="term" value="F:heme binding"/>
    <property type="evidence" value="ECO:0007669"/>
    <property type="project" value="InterPro"/>
</dbReference>
<dbReference type="InterPro" id="IPR018506">
    <property type="entry name" value="Cyt_B5_heme-BS"/>
</dbReference>
<comment type="subcellular location">
    <subcellularLocation>
        <location evidence="3">Mitochondrion intermembrane space</location>
    </subcellularLocation>
</comment>
<evidence type="ECO:0000256" key="16">
    <source>
        <dbReference type="ARBA" id="ARBA00061589"/>
    </source>
</evidence>
<evidence type="ECO:0000259" key="23">
    <source>
        <dbReference type="PROSITE" id="PS51349"/>
    </source>
</evidence>
<dbReference type="CDD" id="cd02922">
    <property type="entry name" value="FCB2_FMN"/>
    <property type="match status" value="1"/>
</dbReference>
<evidence type="ECO:0000256" key="15">
    <source>
        <dbReference type="ARBA" id="ARBA00061137"/>
    </source>
</evidence>
<reference evidence="25" key="1">
    <citation type="submission" date="2017-02" db="EMBL/GenBank/DDBJ databases">
        <authorList>
            <person name="Tafer H."/>
            <person name="Lopandic K."/>
        </authorList>
    </citation>
    <scope>NUCLEOTIDE SEQUENCE [LARGE SCALE GENOMIC DNA]</scope>
    <source>
        <strain evidence="25">CBS 366.77</strain>
    </source>
</reference>
<dbReference type="FunFam" id="3.10.120.10:FF:000009">
    <property type="entry name" value="Cytochrome b2, mitochondrial, putative"/>
    <property type="match status" value="1"/>
</dbReference>
<evidence type="ECO:0000256" key="6">
    <source>
        <dbReference type="ARBA" id="ARBA00022617"/>
    </source>
</evidence>
<dbReference type="InterPro" id="IPR001199">
    <property type="entry name" value="Cyt_B5-like_heme/steroid-bd"/>
</dbReference>
<dbReference type="EMBL" id="MVGC01000092">
    <property type="protein sequence ID" value="RJE24132.1"/>
    <property type="molecule type" value="Genomic_DNA"/>
</dbReference>
<dbReference type="EC" id="1.1.2.3" evidence="17"/>
<evidence type="ECO:0000256" key="21">
    <source>
        <dbReference type="ARBA" id="ARBA00078938"/>
    </source>
</evidence>
<dbReference type="Pfam" id="PF01070">
    <property type="entry name" value="FMN_dh"/>
    <property type="match status" value="1"/>
</dbReference>
<dbReference type="FunFam" id="3.20.20.70:FF:000062">
    <property type="entry name" value="Cytochrome b2, mitochondrial, putative"/>
    <property type="match status" value="1"/>
</dbReference>
<comment type="similarity">
    <text evidence="15">In the C-terminal section; belongs to the FMN-dependent alpha-hydroxy acid dehydrogenase family.</text>
</comment>
<name>A0A3A2ZLW6_9EURO</name>
<keyword evidence="25" id="KW-1185">Reference proteome</keyword>
<organism evidence="24 25">
    <name type="scientific">Aspergillus sclerotialis</name>
    <dbReference type="NCBI Taxonomy" id="2070753"/>
    <lineage>
        <taxon>Eukaryota</taxon>
        <taxon>Fungi</taxon>
        <taxon>Dikarya</taxon>
        <taxon>Ascomycota</taxon>
        <taxon>Pezizomycotina</taxon>
        <taxon>Eurotiomycetes</taxon>
        <taxon>Eurotiomycetidae</taxon>
        <taxon>Eurotiales</taxon>
        <taxon>Aspergillaceae</taxon>
        <taxon>Aspergillus</taxon>
        <taxon>Aspergillus subgen. Polypaecilum</taxon>
    </lineage>
</organism>
<dbReference type="PANTHER" id="PTHR10578:SF104">
    <property type="entry name" value="CYTOCHROME B2, MITOCHONDRIAL-RELATED"/>
    <property type="match status" value="1"/>
</dbReference>
<evidence type="ECO:0000256" key="12">
    <source>
        <dbReference type="ARBA" id="ARBA00023004"/>
    </source>
</evidence>
<accession>A0A3A2ZLW6</accession>
<dbReference type="InterPro" id="IPR013785">
    <property type="entry name" value="Aldolase_TIM"/>
</dbReference>
<evidence type="ECO:0000256" key="19">
    <source>
        <dbReference type="ARBA" id="ARBA00075949"/>
    </source>
</evidence>
<evidence type="ECO:0000256" key="7">
    <source>
        <dbReference type="ARBA" id="ARBA00022630"/>
    </source>
</evidence>
<protein>
    <recommendedName>
        <fullName evidence="18">L-lactate dehydrogenase (cytochrome)</fullName>
        <ecNumber evidence="17">1.1.2.3</ecNumber>
    </recommendedName>
    <alternativeName>
        <fullName evidence="20">Cytochrome b2</fullName>
    </alternativeName>
    <alternativeName>
        <fullName evidence="19">Flavocytochrome b2</fullName>
    </alternativeName>
    <alternativeName>
        <fullName evidence="21">L-lactate ferricytochrome c oxidoreductase</fullName>
    </alternativeName>
</protein>
<evidence type="ECO:0000256" key="1">
    <source>
        <dbReference type="ARBA" id="ARBA00001917"/>
    </source>
</evidence>
<evidence type="ECO:0000259" key="22">
    <source>
        <dbReference type="PROSITE" id="PS50255"/>
    </source>
</evidence>
<dbReference type="PANTHER" id="PTHR10578">
    <property type="entry name" value="S -2-HYDROXY-ACID OXIDASE-RELATED"/>
    <property type="match status" value="1"/>
</dbReference>
<feature type="domain" description="FMN hydroxy acid dehydrogenase" evidence="23">
    <location>
        <begin position="107"/>
        <end position="467"/>
    </location>
</feature>
<evidence type="ECO:0000256" key="10">
    <source>
        <dbReference type="ARBA" id="ARBA00022946"/>
    </source>
</evidence>
<keyword evidence="7" id="KW-0285">Flavoprotein</keyword>
<keyword evidence="11" id="KW-0560">Oxidoreductase</keyword>
<keyword evidence="10" id="KW-0809">Transit peptide</keyword>
<dbReference type="PROSITE" id="PS50255">
    <property type="entry name" value="CYTOCHROME_B5_2"/>
    <property type="match status" value="1"/>
</dbReference>
<dbReference type="InterPro" id="IPR037396">
    <property type="entry name" value="FMN_HAD"/>
</dbReference>
<comment type="similarity">
    <text evidence="16">In the N-terminal section; belongs to the cytochrome b5 family.</text>
</comment>
<dbReference type="AlphaFoldDB" id="A0A3A2ZLW6"/>
<dbReference type="STRING" id="2070753.A0A3A2ZLW6"/>
<comment type="subunit">
    <text evidence="4">Homotetramer.</text>
</comment>
<dbReference type="GO" id="GO:0005758">
    <property type="term" value="C:mitochondrial intermembrane space"/>
    <property type="evidence" value="ECO:0007669"/>
    <property type="project" value="UniProtKB-SubCell"/>
</dbReference>
<dbReference type="PROSITE" id="PS51349">
    <property type="entry name" value="FMN_HYDROXY_ACID_DH_2"/>
    <property type="match status" value="1"/>
</dbReference>
<keyword evidence="9" id="KW-0479">Metal-binding</keyword>
<evidence type="ECO:0000256" key="11">
    <source>
        <dbReference type="ARBA" id="ARBA00023002"/>
    </source>
</evidence>
<dbReference type="InterPro" id="IPR000262">
    <property type="entry name" value="FMN-dep_DH"/>
</dbReference>
<sequence length="518" mass="57047">MGDQKLLSVQQISGHNTPEDCWIVVDNKVWDVTDFLEEHPGGSSIILKYAGRDATKAYSEVHTPGVIKANLSPEKYKGVLDESTINDNWVKPPPGENPKVVLDNEKPPLQSLINSYDFELVASKTASKKAWAFYSSAATDLITRDANKSCFDRIWFRPRVLRNVRSVDSRTKILGVDCNLPLFVSPAAMAKLIHPDGECAIARACESKGIVQCISNNSSYTMEELRNAAPSASFFFQLYVNRDREKSAALLRQCSANPNIKAIFVTVDAAWPGKREADERVKADETLSVPMSPSKAQNDKKGGGLGRVMAGFIDPGLTWEDLVWVRKQTHLPVCLKGVMSADDAILAMNAGLDGILLSNHGGRNLDTSPPSIITLLELHKRCPEIFERMEIYVDSGIRRGTDVLKAVCLGATAVGMGRSMLFATNYGQDGVEHLIDSEWCPVPKLVMFLRISRFLANHASTVMQDELQTAMRNNGITTLDEASPDLVHTADVDHLVPSTRSHPYARAVAKGRQRDSKL</sequence>
<keyword evidence="6" id="KW-0349">Heme</keyword>
<evidence type="ECO:0000256" key="20">
    <source>
        <dbReference type="ARBA" id="ARBA00078774"/>
    </source>
</evidence>
<evidence type="ECO:0000256" key="14">
    <source>
        <dbReference type="ARBA" id="ARBA00052399"/>
    </source>
</evidence>
<evidence type="ECO:0000256" key="18">
    <source>
        <dbReference type="ARBA" id="ARBA00068515"/>
    </source>
</evidence>
<dbReference type="Proteomes" id="UP000266188">
    <property type="component" value="Unassembled WGS sequence"/>
</dbReference>
<keyword evidence="8" id="KW-0288">FMN</keyword>
<gene>
    <name evidence="24" type="ORF">PHISCL_03506</name>
</gene>
<dbReference type="InterPro" id="IPR036400">
    <property type="entry name" value="Cyt_B5-like_heme/steroid_sf"/>
</dbReference>
<keyword evidence="5" id="KW-0813">Transport</keyword>
<comment type="catalytic activity">
    <reaction evidence="14">
        <text>(S)-lactate + 2 Fe(III)-[cytochrome c] = 2 Fe(II)-[cytochrome c] + pyruvate + 2 H(+)</text>
        <dbReference type="Rhea" id="RHEA:19909"/>
        <dbReference type="Rhea" id="RHEA-COMP:10350"/>
        <dbReference type="Rhea" id="RHEA-COMP:14399"/>
        <dbReference type="ChEBI" id="CHEBI:15361"/>
        <dbReference type="ChEBI" id="CHEBI:15378"/>
        <dbReference type="ChEBI" id="CHEBI:16651"/>
        <dbReference type="ChEBI" id="CHEBI:29033"/>
        <dbReference type="ChEBI" id="CHEBI:29034"/>
        <dbReference type="EC" id="1.1.2.3"/>
    </reaction>
    <physiologicalReaction direction="left-to-right" evidence="14">
        <dbReference type="Rhea" id="RHEA:19910"/>
    </physiologicalReaction>
</comment>
<evidence type="ECO:0000256" key="3">
    <source>
        <dbReference type="ARBA" id="ARBA00004569"/>
    </source>
</evidence>
<comment type="cofactor">
    <cofactor evidence="1">
        <name>FMN</name>
        <dbReference type="ChEBI" id="CHEBI:58210"/>
    </cofactor>
</comment>
<dbReference type="GO" id="GO:0046872">
    <property type="term" value="F:metal ion binding"/>
    <property type="evidence" value="ECO:0007669"/>
    <property type="project" value="UniProtKB-KW"/>
</dbReference>
<dbReference type="Gene3D" id="3.10.120.10">
    <property type="entry name" value="Cytochrome b5-like heme/steroid binding domain"/>
    <property type="match status" value="1"/>
</dbReference>
<evidence type="ECO:0000256" key="9">
    <source>
        <dbReference type="ARBA" id="ARBA00022723"/>
    </source>
</evidence>
<proteinExistence type="inferred from homology"/>